<dbReference type="RefSeq" id="WP_197551031.1">
    <property type="nucleotide sequence ID" value="NZ_CP063213.1"/>
</dbReference>
<dbReference type="Proteomes" id="UP000595053">
    <property type="component" value="Chromosome"/>
</dbReference>
<dbReference type="EMBL" id="CP063213">
    <property type="protein sequence ID" value="QOR45459.1"/>
    <property type="molecule type" value="Genomic_DNA"/>
</dbReference>
<gene>
    <name evidence="2" type="ORF">INS88_09400</name>
</gene>
<proteinExistence type="predicted"/>
<organism evidence="2 3">
    <name type="scientific">Trueperella pecoris</name>
    <dbReference type="NCBI Taxonomy" id="2733571"/>
    <lineage>
        <taxon>Bacteria</taxon>
        <taxon>Bacillati</taxon>
        <taxon>Actinomycetota</taxon>
        <taxon>Actinomycetes</taxon>
        <taxon>Actinomycetales</taxon>
        <taxon>Actinomycetaceae</taxon>
        <taxon>Trueperella</taxon>
    </lineage>
</organism>
<dbReference type="InterPro" id="IPR032584">
    <property type="entry name" value="DUF4913"/>
</dbReference>
<dbReference type="AlphaFoldDB" id="A0A7M1QTZ2"/>
<feature type="region of interest" description="Disordered" evidence="1">
    <location>
        <begin position="114"/>
        <end position="133"/>
    </location>
</feature>
<evidence type="ECO:0000256" key="1">
    <source>
        <dbReference type="SAM" id="MobiDB-lite"/>
    </source>
</evidence>
<protein>
    <submittedName>
        <fullName evidence="2">DUF4913 domain-containing protein</fullName>
    </submittedName>
</protein>
<evidence type="ECO:0000313" key="2">
    <source>
        <dbReference type="EMBL" id="QOR45459.1"/>
    </source>
</evidence>
<evidence type="ECO:0000313" key="3">
    <source>
        <dbReference type="Proteomes" id="UP000595053"/>
    </source>
</evidence>
<name>A0A7M1QTZ2_9ACTO</name>
<accession>A0A7M1QTZ2</accession>
<keyword evidence="3" id="KW-1185">Reference proteome</keyword>
<sequence length="133" mass="15702">MTQPTPESEEAPQQPELFYANVYDWVEEYLVYFYKRPVVPSRVVWCPQWWKHIEAVVRLEALWRAWEAMRKQDPMTGLAKWMIELCDPTMDRLLDPDGTFKGCTDKHHKARPAGDLHLPFDRAPESAREDSLL</sequence>
<dbReference type="Pfam" id="PF16259">
    <property type="entry name" value="DUF4913"/>
    <property type="match status" value="1"/>
</dbReference>
<reference evidence="2 3" key="1">
    <citation type="submission" date="2020-10" db="EMBL/GenBank/DDBJ databases">
        <title>Trueperella pecoris sp. nov. isolated from bovine and porcine specimens.</title>
        <authorList>
            <person name="Schoenecker L."/>
            <person name="Schnydrig P."/>
            <person name="Brodard I."/>
            <person name="Thomann A."/>
            <person name="Hemphill A."/>
            <person name="Rodriguez-Campos S."/>
            <person name="Perreten V."/>
            <person name="Jores J."/>
            <person name="Kittl S."/>
        </authorList>
    </citation>
    <scope>NUCLEOTIDE SEQUENCE [LARGE SCALE GENOMIC DNA]</scope>
    <source>
        <strain evidence="2 3">15A0121</strain>
    </source>
</reference>